<keyword evidence="9" id="KW-1185">Reference proteome</keyword>
<keyword evidence="4" id="KW-0472">Membrane</keyword>
<evidence type="ECO:0000256" key="4">
    <source>
        <dbReference type="ARBA" id="ARBA00023136"/>
    </source>
</evidence>
<dbReference type="RefSeq" id="WP_114404497.1">
    <property type="nucleotide sequence ID" value="NZ_QOWE01000002.1"/>
</dbReference>
<dbReference type="Pfam" id="PF14322">
    <property type="entry name" value="SusD-like_3"/>
    <property type="match status" value="1"/>
</dbReference>
<dbReference type="SUPFAM" id="SSF48452">
    <property type="entry name" value="TPR-like"/>
    <property type="match status" value="1"/>
</dbReference>
<dbReference type="Proteomes" id="UP000253383">
    <property type="component" value="Unassembled WGS sequence"/>
</dbReference>
<dbReference type="InterPro" id="IPR011990">
    <property type="entry name" value="TPR-like_helical_dom_sf"/>
</dbReference>
<evidence type="ECO:0000256" key="2">
    <source>
        <dbReference type="ARBA" id="ARBA00006275"/>
    </source>
</evidence>
<evidence type="ECO:0000259" key="7">
    <source>
        <dbReference type="Pfam" id="PF14322"/>
    </source>
</evidence>
<evidence type="ECO:0000256" key="1">
    <source>
        <dbReference type="ARBA" id="ARBA00004442"/>
    </source>
</evidence>
<evidence type="ECO:0000259" key="6">
    <source>
        <dbReference type="Pfam" id="PF07980"/>
    </source>
</evidence>
<gene>
    <name evidence="8" type="ORF">DUE52_03175</name>
</gene>
<comment type="subcellular location">
    <subcellularLocation>
        <location evidence="1">Cell outer membrane</location>
    </subcellularLocation>
</comment>
<evidence type="ECO:0000313" key="8">
    <source>
        <dbReference type="EMBL" id="RCR71263.1"/>
    </source>
</evidence>
<comment type="caution">
    <text evidence="8">The sequence shown here is derived from an EMBL/GenBank/DDBJ whole genome shotgun (WGS) entry which is preliminary data.</text>
</comment>
<keyword evidence="5" id="KW-0998">Cell outer membrane</keyword>
<dbReference type="InterPro" id="IPR012944">
    <property type="entry name" value="SusD_RagB_dom"/>
</dbReference>
<sequence length="487" mass="53300">MKLRHVFSVLLTGLLLNCQPDLDVAPLGLPATTTFYKTAKDAESAVTAAYATLLAIYDSENIVTPTTVGSDDGVPFLTGNADRVALWKYNLVSTNTFVNNVWSQAYSGIQRANVVINRIPGVAMDETLKKRYVGEAKFLRALHYFNLVRFFGDLPLVVGETTSLEGVEVPRAKTEEIYAQIEADLKDAEGALPRSYTGNDIGRATLGAAKGLLSKVYLTQAGANASSPLWALAAAKAKEVIELGQYDLWTNYADVFDMKNRGGKESLFEVLYITDQLGNGHSTHWAPRSAPIVPSNGFGTIRVAKSLWDGFAANDKRRDATFLTSYVNPTTGNTVNLSIDTSDPALAVSLWKFADQTAKISGGKSFPYLRFSDILLVYAEALSEAANGPTPDAYTALNRVRNRAGLPPLAGLNRAQFKDAVLQERRLELCWEGNRWFDLVRTGRLVEAVKSENSFGRNATIQASNQLFPIPQRERDINPSLTQNPGY</sequence>
<dbReference type="InterPro" id="IPR033985">
    <property type="entry name" value="SusD-like_N"/>
</dbReference>
<accession>A0A368JXA7</accession>
<feature type="domain" description="RagB/SusD" evidence="6">
    <location>
        <begin position="312"/>
        <end position="487"/>
    </location>
</feature>
<evidence type="ECO:0000256" key="5">
    <source>
        <dbReference type="ARBA" id="ARBA00023237"/>
    </source>
</evidence>
<feature type="domain" description="SusD-like N-terminal" evidence="7">
    <location>
        <begin position="40"/>
        <end position="218"/>
    </location>
</feature>
<evidence type="ECO:0000313" key="9">
    <source>
        <dbReference type="Proteomes" id="UP000253383"/>
    </source>
</evidence>
<organism evidence="8 9">
    <name type="scientific">Larkinella punicea</name>
    <dbReference type="NCBI Taxonomy" id="2315727"/>
    <lineage>
        <taxon>Bacteria</taxon>
        <taxon>Pseudomonadati</taxon>
        <taxon>Bacteroidota</taxon>
        <taxon>Cytophagia</taxon>
        <taxon>Cytophagales</taxon>
        <taxon>Spirosomataceae</taxon>
        <taxon>Larkinella</taxon>
    </lineage>
</organism>
<dbReference type="AlphaFoldDB" id="A0A368JXA7"/>
<dbReference type="OrthoDB" id="636214at2"/>
<dbReference type="Gene3D" id="1.25.40.390">
    <property type="match status" value="1"/>
</dbReference>
<keyword evidence="3" id="KW-0732">Signal</keyword>
<dbReference type="Pfam" id="PF07980">
    <property type="entry name" value="SusD_RagB"/>
    <property type="match status" value="1"/>
</dbReference>
<name>A0A368JXA7_9BACT</name>
<reference evidence="8 9" key="1">
    <citation type="submission" date="2018-07" db="EMBL/GenBank/DDBJ databases">
        <title>Genome analysis of Larkinella rosea.</title>
        <authorList>
            <person name="Zhou Z."/>
            <person name="Wang G."/>
        </authorList>
    </citation>
    <scope>NUCLEOTIDE SEQUENCE [LARGE SCALE GENOMIC DNA]</scope>
    <source>
        <strain evidence="9">zzj9</strain>
    </source>
</reference>
<comment type="similarity">
    <text evidence="2">Belongs to the SusD family.</text>
</comment>
<proteinExistence type="inferred from homology"/>
<evidence type="ECO:0000256" key="3">
    <source>
        <dbReference type="ARBA" id="ARBA00022729"/>
    </source>
</evidence>
<protein>
    <submittedName>
        <fullName evidence="8">RagB/SusD family nutrient uptake outer membrane protein</fullName>
    </submittedName>
</protein>
<dbReference type="CDD" id="cd08977">
    <property type="entry name" value="SusD"/>
    <property type="match status" value="1"/>
</dbReference>
<dbReference type="GO" id="GO:0009279">
    <property type="term" value="C:cell outer membrane"/>
    <property type="evidence" value="ECO:0007669"/>
    <property type="project" value="UniProtKB-SubCell"/>
</dbReference>
<dbReference type="EMBL" id="QOWE01000002">
    <property type="protein sequence ID" value="RCR71263.1"/>
    <property type="molecule type" value="Genomic_DNA"/>
</dbReference>